<feature type="region of interest" description="Disordered" evidence="1">
    <location>
        <begin position="82"/>
        <end position="103"/>
    </location>
</feature>
<dbReference type="AlphaFoldDB" id="A0A5B7FQ87"/>
<dbReference type="Proteomes" id="UP000324222">
    <property type="component" value="Unassembled WGS sequence"/>
</dbReference>
<sequence>MSTESALLHRWSSELEEYAFAIKHRSGKLQVHVDCLSQLPTRQSQPEYLESLVTNASEKDRCRKGLASLAGQEMTMQATEMKRPALATTPTQNPALPTSGKKPPTLCRSLLTIPKAGILLGIWAYH</sequence>
<protein>
    <submittedName>
        <fullName evidence="2">Uncharacterized protein</fullName>
    </submittedName>
</protein>
<reference evidence="2 3" key="1">
    <citation type="submission" date="2019-05" db="EMBL/GenBank/DDBJ databases">
        <title>Another draft genome of Portunus trituberculatus and its Hox gene families provides insights of decapod evolution.</title>
        <authorList>
            <person name="Jeong J.-H."/>
            <person name="Song I."/>
            <person name="Kim S."/>
            <person name="Choi T."/>
            <person name="Kim D."/>
            <person name="Ryu S."/>
            <person name="Kim W."/>
        </authorList>
    </citation>
    <scope>NUCLEOTIDE SEQUENCE [LARGE SCALE GENOMIC DNA]</scope>
    <source>
        <tissue evidence="2">Muscle</tissue>
    </source>
</reference>
<keyword evidence="3" id="KW-1185">Reference proteome</keyword>
<evidence type="ECO:0000256" key="1">
    <source>
        <dbReference type="SAM" id="MobiDB-lite"/>
    </source>
</evidence>
<dbReference type="EMBL" id="VSRR010007782">
    <property type="protein sequence ID" value="MPC47517.1"/>
    <property type="molecule type" value="Genomic_DNA"/>
</dbReference>
<gene>
    <name evidence="2" type="ORF">E2C01_041266</name>
</gene>
<name>A0A5B7FQ87_PORTR</name>
<organism evidence="2 3">
    <name type="scientific">Portunus trituberculatus</name>
    <name type="common">Swimming crab</name>
    <name type="synonym">Neptunus trituberculatus</name>
    <dbReference type="NCBI Taxonomy" id="210409"/>
    <lineage>
        <taxon>Eukaryota</taxon>
        <taxon>Metazoa</taxon>
        <taxon>Ecdysozoa</taxon>
        <taxon>Arthropoda</taxon>
        <taxon>Crustacea</taxon>
        <taxon>Multicrustacea</taxon>
        <taxon>Malacostraca</taxon>
        <taxon>Eumalacostraca</taxon>
        <taxon>Eucarida</taxon>
        <taxon>Decapoda</taxon>
        <taxon>Pleocyemata</taxon>
        <taxon>Brachyura</taxon>
        <taxon>Eubrachyura</taxon>
        <taxon>Portunoidea</taxon>
        <taxon>Portunidae</taxon>
        <taxon>Portuninae</taxon>
        <taxon>Portunus</taxon>
    </lineage>
</organism>
<accession>A0A5B7FQ87</accession>
<comment type="caution">
    <text evidence="2">The sequence shown here is derived from an EMBL/GenBank/DDBJ whole genome shotgun (WGS) entry which is preliminary data.</text>
</comment>
<proteinExistence type="predicted"/>
<evidence type="ECO:0000313" key="2">
    <source>
        <dbReference type="EMBL" id="MPC47517.1"/>
    </source>
</evidence>
<evidence type="ECO:0000313" key="3">
    <source>
        <dbReference type="Proteomes" id="UP000324222"/>
    </source>
</evidence>